<organism evidence="1 2">
    <name type="scientific">Trachymyrmex cornetzi</name>
    <dbReference type="NCBI Taxonomy" id="471704"/>
    <lineage>
        <taxon>Eukaryota</taxon>
        <taxon>Metazoa</taxon>
        <taxon>Ecdysozoa</taxon>
        <taxon>Arthropoda</taxon>
        <taxon>Hexapoda</taxon>
        <taxon>Insecta</taxon>
        <taxon>Pterygota</taxon>
        <taxon>Neoptera</taxon>
        <taxon>Endopterygota</taxon>
        <taxon>Hymenoptera</taxon>
        <taxon>Apocrita</taxon>
        <taxon>Aculeata</taxon>
        <taxon>Formicoidea</taxon>
        <taxon>Formicidae</taxon>
        <taxon>Myrmicinae</taxon>
        <taxon>Trachymyrmex</taxon>
    </lineage>
</organism>
<reference evidence="1 2" key="1">
    <citation type="submission" date="2015-09" db="EMBL/GenBank/DDBJ databases">
        <title>Trachymyrmex cornetzi WGS genome.</title>
        <authorList>
            <person name="Nygaard S."/>
            <person name="Hu H."/>
            <person name="Boomsma J."/>
            <person name="Zhang G."/>
        </authorList>
    </citation>
    <scope>NUCLEOTIDE SEQUENCE [LARGE SCALE GENOMIC DNA]</scope>
    <source>
        <strain evidence="1">Tcor2-1</strain>
        <tissue evidence="1">Whole body</tissue>
    </source>
</reference>
<dbReference type="Proteomes" id="UP000078492">
    <property type="component" value="Unassembled WGS sequence"/>
</dbReference>
<evidence type="ECO:0000313" key="1">
    <source>
        <dbReference type="EMBL" id="KYN09809.1"/>
    </source>
</evidence>
<sequence>MQFSQRYASLVTICFIISRKSIELGSGMCTLQTANYREWAPPFLSKVISQTGKRFTRAANVSSSVLIKALVHTAGARKLSCVKLLVIYDSASRH</sequence>
<keyword evidence="2" id="KW-1185">Reference proteome</keyword>
<dbReference type="AlphaFoldDB" id="A0A151ISJ8"/>
<accession>A0A151ISJ8</accession>
<dbReference type="EMBL" id="KQ981071">
    <property type="protein sequence ID" value="KYN09809.1"/>
    <property type="molecule type" value="Genomic_DNA"/>
</dbReference>
<proteinExistence type="predicted"/>
<evidence type="ECO:0000313" key="2">
    <source>
        <dbReference type="Proteomes" id="UP000078492"/>
    </source>
</evidence>
<gene>
    <name evidence="1" type="ORF">ALC57_18062</name>
</gene>
<protein>
    <submittedName>
        <fullName evidence="1">Uncharacterized protein</fullName>
    </submittedName>
</protein>
<name>A0A151ISJ8_9HYME</name>